<dbReference type="EMBL" id="GL883107">
    <property type="protein sequence ID" value="EGG06660.1"/>
    <property type="molecule type" value="Genomic_DNA"/>
</dbReference>
<gene>
    <name evidence="2" type="ORF">MELLADRAFT_106611</name>
</gene>
<sequence length="100" mass="10525">MSCCIQSHPYGPGVELDENADIKVPQIDQTAHRESLTLNVSSTQPFFIDSNIDPALLGGPGVASFLGYAPSEPLQIGEGPCTSGSSKGKSTLVHQTQKEP</sequence>
<evidence type="ECO:0000256" key="1">
    <source>
        <dbReference type="SAM" id="MobiDB-lite"/>
    </source>
</evidence>
<dbReference type="OrthoDB" id="10533386at2759"/>
<keyword evidence="3" id="KW-1185">Reference proteome</keyword>
<dbReference type="HOGENOM" id="CLU_2306707_0_0_1"/>
<dbReference type="GeneID" id="18922943"/>
<dbReference type="Proteomes" id="UP000001072">
    <property type="component" value="Unassembled WGS sequence"/>
</dbReference>
<evidence type="ECO:0000313" key="2">
    <source>
        <dbReference type="EMBL" id="EGG06660.1"/>
    </source>
</evidence>
<dbReference type="AlphaFoldDB" id="F4RM25"/>
<dbReference type="VEuPathDB" id="FungiDB:MELLADRAFT_106611"/>
<evidence type="ECO:0000313" key="3">
    <source>
        <dbReference type="Proteomes" id="UP000001072"/>
    </source>
</evidence>
<accession>F4RM25</accession>
<feature type="compositionally biased region" description="Polar residues" evidence="1">
    <location>
        <begin position="82"/>
        <end position="100"/>
    </location>
</feature>
<organism evidence="3">
    <name type="scientific">Melampsora larici-populina (strain 98AG31 / pathotype 3-4-7)</name>
    <name type="common">Poplar leaf rust fungus</name>
    <dbReference type="NCBI Taxonomy" id="747676"/>
    <lineage>
        <taxon>Eukaryota</taxon>
        <taxon>Fungi</taxon>
        <taxon>Dikarya</taxon>
        <taxon>Basidiomycota</taxon>
        <taxon>Pucciniomycotina</taxon>
        <taxon>Pucciniomycetes</taxon>
        <taxon>Pucciniales</taxon>
        <taxon>Melampsoraceae</taxon>
        <taxon>Melampsora</taxon>
    </lineage>
</organism>
<name>F4RM25_MELLP</name>
<proteinExistence type="predicted"/>
<dbReference type="KEGG" id="mlr:MELLADRAFT_106611"/>
<protein>
    <submittedName>
        <fullName evidence="2">Uncharacterized protein</fullName>
    </submittedName>
</protein>
<dbReference type="RefSeq" id="XP_007410100.1">
    <property type="nucleotide sequence ID" value="XM_007410038.1"/>
</dbReference>
<dbReference type="InParanoid" id="F4RM25"/>
<reference evidence="3" key="1">
    <citation type="journal article" date="2011" name="Proc. Natl. Acad. Sci. U.S.A.">
        <title>Obligate biotrophy features unraveled by the genomic analysis of rust fungi.</title>
        <authorList>
            <person name="Duplessis S."/>
            <person name="Cuomo C.A."/>
            <person name="Lin Y.-C."/>
            <person name="Aerts A."/>
            <person name="Tisserant E."/>
            <person name="Veneault-Fourrey C."/>
            <person name="Joly D.L."/>
            <person name="Hacquard S."/>
            <person name="Amselem J."/>
            <person name="Cantarel B.L."/>
            <person name="Chiu R."/>
            <person name="Coutinho P.M."/>
            <person name="Feau N."/>
            <person name="Field M."/>
            <person name="Frey P."/>
            <person name="Gelhaye E."/>
            <person name="Goldberg J."/>
            <person name="Grabherr M.G."/>
            <person name="Kodira C.D."/>
            <person name="Kohler A."/>
            <person name="Kuees U."/>
            <person name="Lindquist E.A."/>
            <person name="Lucas S.M."/>
            <person name="Mago R."/>
            <person name="Mauceli E."/>
            <person name="Morin E."/>
            <person name="Murat C."/>
            <person name="Pangilinan J.L."/>
            <person name="Park R."/>
            <person name="Pearson M."/>
            <person name="Quesneville H."/>
            <person name="Rouhier N."/>
            <person name="Sakthikumar S."/>
            <person name="Salamov A.A."/>
            <person name="Schmutz J."/>
            <person name="Selles B."/>
            <person name="Shapiro H."/>
            <person name="Tanguay P."/>
            <person name="Tuskan G.A."/>
            <person name="Henrissat B."/>
            <person name="Van de Peer Y."/>
            <person name="Rouze P."/>
            <person name="Ellis J.G."/>
            <person name="Dodds P.N."/>
            <person name="Schein J.E."/>
            <person name="Zhong S."/>
            <person name="Hamelin R.C."/>
            <person name="Grigoriev I.V."/>
            <person name="Szabo L.J."/>
            <person name="Martin F."/>
        </authorList>
    </citation>
    <scope>NUCLEOTIDE SEQUENCE [LARGE SCALE GENOMIC DNA]</scope>
    <source>
        <strain evidence="3">98AG31 / pathotype 3-4-7</strain>
    </source>
</reference>
<feature type="region of interest" description="Disordered" evidence="1">
    <location>
        <begin position="76"/>
        <end position="100"/>
    </location>
</feature>